<evidence type="ECO:0000256" key="1">
    <source>
        <dbReference type="ARBA" id="ARBA00004173"/>
    </source>
</evidence>
<dbReference type="Pfam" id="PF12829">
    <property type="entry name" value="Mhr1"/>
    <property type="match status" value="1"/>
</dbReference>
<dbReference type="InterPro" id="IPR024629">
    <property type="entry name" value="Ribosomal_mL67"/>
</dbReference>
<dbReference type="EMBL" id="MU006578">
    <property type="protein sequence ID" value="KAF2746185.1"/>
    <property type="molecule type" value="Genomic_DNA"/>
</dbReference>
<proteinExistence type="inferred from homology"/>
<keyword evidence="4" id="KW-0805">Transcription regulation</keyword>
<dbReference type="GO" id="GO:0003735">
    <property type="term" value="F:structural constituent of ribosome"/>
    <property type="evidence" value="ECO:0007669"/>
    <property type="project" value="TreeGrafter"/>
</dbReference>
<keyword evidence="7" id="KW-0687">Ribonucleoprotein</keyword>
<protein>
    <recommendedName>
        <fullName evidence="8">Large ribosomal subunit protein mL67</fullName>
    </recommendedName>
</protein>
<evidence type="ECO:0000256" key="7">
    <source>
        <dbReference type="ARBA" id="ARBA00023274"/>
    </source>
</evidence>
<dbReference type="GO" id="GO:1990904">
    <property type="term" value="C:ribonucleoprotein complex"/>
    <property type="evidence" value="ECO:0007669"/>
    <property type="project" value="UniProtKB-KW"/>
</dbReference>
<name>A0A6A6V6Q5_9PLEO</name>
<feature type="compositionally biased region" description="Basic and acidic residues" evidence="10">
    <location>
        <begin position="453"/>
        <end position="462"/>
    </location>
</feature>
<evidence type="ECO:0000256" key="8">
    <source>
        <dbReference type="ARBA" id="ARBA00035185"/>
    </source>
</evidence>
<keyword evidence="12" id="KW-1185">Reference proteome</keyword>
<dbReference type="PANTHER" id="PTHR28184:SF1">
    <property type="entry name" value="LARGE RIBOSOMAL SUBUNIT PROTEIN ML67"/>
    <property type="match status" value="1"/>
</dbReference>
<dbReference type="Proteomes" id="UP000799440">
    <property type="component" value="Unassembled WGS sequence"/>
</dbReference>
<feature type="coiled-coil region" evidence="9">
    <location>
        <begin position="186"/>
        <end position="265"/>
    </location>
</feature>
<evidence type="ECO:0000313" key="11">
    <source>
        <dbReference type="EMBL" id="KAF2746185.1"/>
    </source>
</evidence>
<accession>A0A6A6V6Q5</accession>
<keyword evidence="6" id="KW-0804">Transcription</keyword>
<dbReference type="OrthoDB" id="5333655at2759"/>
<evidence type="ECO:0000256" key="2">
    <source>
        <dbReference type="ARBA" id="ARBA00010741"/>
    </source>
</evidence>
<sequence>MPRYIPPPKRNEKIWFELLPQTRAERRHGRHVYMFRNIQTNQMLYTHYPRIQQKTLQQLPFIGKHSVPPSVRSDLWTAHCRVGPFETAEQGRDALKKLSEFRTLHQLCWNETNPEWRKEPKKTLIRKIMDMRHNAAADLAQVLTMQREMGSDMIKRWEERAQAQDAYLAKYWAKVEATVQTAGPKISEIERQIRELETEQANQSDQSSEINDLTKRIRQLKAEIRRIQGCKRHLKSRDRREAQLEESYRDALVRYEEEMATYEKQAKGDPEAKAKLAALKVPEKEGLDEREYLRAMLNYERLKAKYEEAAKPDPMAEARAALLKVPEKGLNEIYFRPLPMPLKHLPSPFTVTNLKVSWADLRDAQYAEQWPDSVKHENFPEMKVLTVAELKKELENEKKEIVEHPDVIVEKAVLEKRDAMLTKGGLLMKPRPKKQIEAAPPGPKTKPKSKKQKKDDGLMLTV</sequence>
<dbReference type="AlphaFoldDB" id="A0A6A6V6Q5"/>
<evidence type="ECO:0000256" key="5">
    <source>
        <dbReference type="ARBA" id="ARBA00023128"/>
    </source>
</evidence>
<reference evidence="11" key="1">
    <citation type="journal article" date="2020" name="Stud. Mycol.">
        <title>101 Dothideomycetes genomes: a test case for predicting lifestyles and emergence of pathogens.</title>
        <authorList>
            <person name="Haridas S."/>
            <person name="Albert R."/>
            <person name="Binder M."/>
            <person name="Bloem J."/>
            <person name="Labutti K."/>
            <person name="Salamov A."/>
            <person name="Andreopoulos B."/>
            <person name="Baker S."/>
            <person name="Barry K."/>
            <person name="Bills G."/>
            <person name="Bluhm B."/>
            <person name="Cannon C."/>
            <person name="Castanera R."/>
            <person name="Culley D."/>
            <person name="Daum C."/>
            <person name="Ezra D."/>
            <person name="Gonzalez J."/>
            <person name="Henrissat B."/>
            <person name="Kuo A."/>
            <person name="Liang C."/>
            <person name="Lipzen A."/>
            <person name="Lutzoni F."/>
            <person name="Magnuson J."/>
            <person name="Mondo S."/>
            <person name="Nolan M."/>
            <person name="Ohm R."/>
            <person name="Pangilinan J."/>
            <person name="Park H.-J."/>
            <person name="Ramirez L."/>
            <person name="Alfaro M."/>
            <person name="Sun H."/>
            <person name="Tritt A."/>
            <person name="Yoshinaga Y."/>
            <person name="Zwiers L.-H."/>
            <person name="Turgeon B."/>
            <person name="Goodwin S."/>
            <person name="Spatafora J."/>
            <person name="Crous P."/>
            <person name="Grigoriev I."/>
        </authorList>
    </citation>
    <scope>NUCLEOTIDE SEQUENCE</scope>
    <source>
        <strain evidence="11">CBS 119925</strain>
    </source>
</reference>
<comment type="subcellular location">
    <subcellularLocation>
        <location evidence="1">Mitochondrion</location>
    </subcellularLocation>
</comment>
<gene>
    <name evidence="11" type="ORF">M011DRAFT_478184</name>
</gene>
<evidence type="ECO:0000256" key="10">
    <source>
        <dbReference type="SAM" id="MobiDB-lite"/>
    </source>
</evidence>
<keyword evidence="9" id="KW-0175">Coiled coil</keyword>
<dbReference type="GO" id="GO:0003697">
    <property type="term" value="F:single-stranded DNA binding"/>
    <property type="evidence" value="ECO:0007669"/>
    <property type="project" value="InterPro"/>
</dbReference>
<evidence type="ECO:0000256" key="4">
    <source>
        <dbReference type="ARBA" id="ARBA00023015"/>
    </source>
</evidence>
<dbReference type="GO" id="GO:0000150">
    <property type="term" value="F:DNA strand exchange activity"/>
    <property type="evidence" value="ECO:0007669"/>
    <property type="project" value="InterPro"/>
</dbReference>
<evidence type="ECO:0000256" key="3">
    <source>
        <dbReference type="ARBA" id="ARBA00022980"/>
    </source>
</evidence>
<dbReference type="GO" id="GO:0005739">
    <property type="term" value="C:mitochondrion"/>
    <property type="evidence" value="ECO:0007669"/>
    <property type="project" value="UniProtKB-SubCell"/>
</dbReference>
<keyword evidence="3" id="KW-0689">Ribosomal protein</keyword>
<evidence type="ECO:0000256" key="9">
    <source>
        <dbReference type="SAM" id="Coils"/>
    </source>
</evidence>
<organism evidence="11 12">
    <name type="scientific">Sporormia fimetaria CBS 119925</name>
    <dbReference type="NCBI Taxonomy" id="1340428"/>
    <lineage>
        <taxon>Eukaryota</taxon>
        <taxon>Fungi</taxon>
        <taxon>Dikarya</taxon>
        <taxon>Ascomycota</taxon>
        <taxon>Pezizomycotina</taxon>
        <taxon>Dothideomycetes</taxon>
        <taxon>Pleosporomycetidae</taxon>
        <taxon>Pleosporales</taxon>
        <taxon>Sporormiaceae</taxon>
        <taxon>Sporormia</taxon>
    </lineage>
</organism>
<evidence type="ECO:0000313" key="12">
    <source>
        <dbReference type="Proteomes" id="UP000799440"/>
    </source>
</evidence>
<keyword evidence="5" id="KW-0496">Mitochondrion</keyword>
<feature type="region of interest" description="Disordered" evidence="10">
    <location>
        <begin position="423"/>
        <end position="462"/>
    </location>
</feature>
<comment type="similarity">
    <text evidence="2">Belongs to the mitochondrion-specific ribosomal protein mL67 family.</text>
</comment>
<dbReference type="PANTHER" id="PTHR28184">
    <property type="entry name" value="MITOCHONDRIAL HOMOLOGOUS RECOMBINATION PROTEIN 1"/>
    <property type="match status" value="1"/>
</dbReference>
<dbReference type="GO" id="GO:0005840">
    <property type="term" value="C:ribosome"/>
    <property type="evidence" value="ECO:0007669"/>
    <property type="project" value="UniProtKB-KW"/>
</dbReference>
<evidence type="ECO:0000256" key="6">
    <source>
        <dbReference type="ARBA" id="ARBA00023163"/>
    </source>
</evidence>